<accession>A0A1E5T5Q9</accession>
<gene>
    <name evidence="2" type="ORF">BFP71_03405</name>
</gene>
<evidence type="ECO:0000313" key="2">
    <source>
        <dbReference type="EMBL" id="OEK06722.1"/>
    </source>
</evidence>
<organism evidence="2 3">
    <name type="scientific">Roseivirga misakiensis</name>
    <dbReference type="NCBI Taxonomy" id="1563681"/>
    <lineage>
        <taxon>Bacteria</taxon>
        <taxon>Pseudomonadati</taxon>
        <taxon>Bacteroidota</taxon>
        <taxon>Cytophagia</taxon>
        <taxon>Cytophagales</taxon>
        <taxon>Roseivirgaceae</taxon>
        <taxon>Roseivirga</taxon>
    </lineage>
</organism>
<feature type="domain" description="Helix-turn-helix" evidence="1">
    <location>
        <begin position="48"/>
        <end position="94"/>
    </location>
</feature>
<dbReference type="AlphaFoldDB" id="A0A1E5T5Q9"/>
<dbReference type="RefSeq" id="WP_069834034.1">
    <property type="nucleotide sequence ID" value="NZ_MDGQ01000003.1"/>
</dbReference>
<dbReference type="InterPro" id="IPR041657">
    <property type="entry name" value="HTH_17"/>
</dbReference>
<dbReference type="EMBL" id="MDGQ01000003">
    <property type="protein sequence ID" value="OEK06722.1"/>
    <property type="molecule type" value="Genomic_DNA"/>
</dbReference>
<keyword evidence="3" id="KW-1185">Reference proteome</keyword>
<evidence type="ECO:0000313" key="3">
    <source>
        <dbReference type="Proteomes" id="UP000095552"/>
    </source>
</evidence>
<comment type="caution">
    <text evidence="2">The sequence shown here is derived from an EMBL/GenBank/DDBJ whole genome shotgun (WGS) entry which is preliminary data.</text>
</comment>
<dbReference type="OrthoDB" id="673390at2"/>
<protein>
    <recommendedName>
        <fullName evidence="1">Helix-turn-helix domain-containing protein</fullName>
    </recommendedName>
</protein>
<sequence>MSKHNSNLNLQIIPEEQFNSRIDKIEGTLSELLEFVKHINKASVIPNMLTSDQVMEALNIKRWKFDQLIADGELEYIRKGRKIYVPEASIKQYFGIK</sequence>
<proteinExistence type="predicted"/>
<dbReference type="STRING" id="1563681.BFP71_03405"/>
<name>A0A1E5T5Q9_9BACT</name>
<reference evidence="2 3" key="1">
    <citation type="submission" date="2016-08" db="EMBL/GenBank/DDBJ databases">
        <title>Draft genome of Fabibacter sp. strain SK-8.</title>
        <authorList>
            <person name="Wong S.-K."/>
            <person name="Hamasaki K."/>
            <person name="Yoshizawa S."/>
        </authorList>
    </citation>
    <scope>NUCLEOTIDE SEQUENCE [LARGE SCALE GENOMIC DNA]</scope>
    <source>
        <strain evidence="2 3">SK-8</strain>
    </source>
</reference>
<dbReference type="Pfam" id="PF12728">
    <property type="entry name" value="HTH_17"/>
    <property type="match status" value="1"/>
</dbReference>
<dbReference type="Proteomes" id="UP000095552">
    <property type="component" value="Unassembled WGS sequence"/>
</dbReference>
<evidence type="ECO:0000259" key="1">
    <source>
        <dbReference type="Pfam" id="PF12728"/>
    </source>
</evidence>